<evidence type="ECO:0000313" key="13">
    <source>
        <dbReference type="Proteomes" id="UP000030762"/>
    </source>
</evidence>
<evidence type="ECO:0000256" key="9">
    <source>
        <dbReference type="ARBA" id="ARBA00050942"/>
    </source>
</evidence>
<dbReference type="InterPro" id="IPR005288">
    <property type="entry name" value="NadB"/>
</dbReference>
<dbReference type="NCBIfam" id="TIGR00551">
    <property type="entry name" value="nadB"/>
    <property type="match status" value="1"/>
</dbReference>
<dbReference type="Pfam" id="PF00890">
    <property type="entry name" value="FAD_binding_2"/>
    <property type="match status" value="1"/>
</dbReference>
<dbReference type="FunFam" id="3.90.700.10:FF:000002">
    <property type="entry name" value="L-aspartate oxidase"/>
    <property type="match status" value="1"/>
</dbReference>
<gene>
    <name evidence="12" type="ORF">SDRG_17200</name>
</gene>
<comment type="cofactor">
    <cofactor evidence="1">
        <name>FAD</name>
        <dbReference type="ChEBI" id="CHEBI:57692"/>
    </cofactor>
</comment>
<dbReference type="InParanoid" id="T0PRT6"/>
<dbReference type="GO" id="GO:0009435">
    <property type="term" value="P:NAD+ biosynthetic process"/>
    <property type="evidence" value="ECO:0007669"/>
    <property type="project" value="UniProtKB-UniPathway"/>
</dbReference>
<protein>
    <recommendedName>
        <fullName evidence="4">L-aspartate oxidase</fullName>
        <ecNumber evidence="4">1.4.3.16</ecNumber>
    </recommendedName>
</protein>
<dbReference type="OMA" id="HCVQWLI"/>
<keyword evidence="8" id="KW-0560">Oxidoreductase</keyword>
<evidence type="ECO:0000256" key="1">
    <source>
        <dbReference type="ARBA" id="ARBA00001974"/>
    </source>
</evidence>
<evidence type="ECO:0000256" key="6">
    <source>
        <dbReference type="ARBA" id="ARBA00022642"/>
    </source>
</evidence>
<dbReference type="InterPro" id="IPR037099">
    <property type="entry name" value="Fum_R/Succ_DH_flav-like_C_sf"/>
</dbReference>
<evidence type="ECO:0000313" key="12">
    <source>
        <dbReference type="EMBL" id="EQC24911.1"/>
    </source>
</evidence>
<feature type="region of interest" description="Disordered" evidence="10">
    <location>
        <begin position="545"/>
        <end position="567"/>
    </location>
</feature>
<dbReference type="Proteomes" id="UP000030762">
    <property type="component" value="Unassembled WGS sequence"/>
</dbReference>
<evidence type="ECO:0000256" key="4">
    <source>
        <dbReference type="ARBA" id="ARBA00012173"/>
    </source>
</evidence>
<organism evidence="12 13">
    <name type="scientific">Saprolegnia diclina (strain VS20)</name>
    <dbReference type="NCBI Taxonomy" id="1156394"/>
    <lineage>
        <taxon>Eukaryota</taxon>
        <taxon>Sar</taxon>
        <taxon>Stramenopiles</taxon>
        <taxon>Oomycota</taxon>
        <taxon>Saprolegniomycetes</taxon>
        <taxon>Saprolegniales</taxon>
        <taxon>Saprolegniaceae</taxon>
        <taxon>Saprolegnia</taxon>
    </lineage>
</organism>
<dbReference type="EC" id="1.4.3.16" evidence="4"/>
<dbReference type="SUPFAM" id="SSF46977">
    <property type="entry name" value="Succinate dehydrogenase/fumarate reductase flavoprotein C-terminal domain"/>
    <property type="match status" value="1"/>
</dbReference>
<evidence type="ECO:0000256" key="7">
    <source>
        <dbReference type="ARBA" id="ARBA00022827"/>
    </source>
</evidence>
<sequence>MTTPHMTSINTTPAKKAGFDYRVPTSSYTDAYATNLPVRRVQALVVGCGVAGSATALRLASEGVRVTMLGAAIDPANCNSYWAQGGIIYKSTDDSPELLSSDIHRAGAGVCHDPAVRKVATEGPRCVEDLLLDVSKVPFERDSNGNLALTLEASHNRARILFKADHTGKAITTSMQAAVMAHPNIELLTGRVVFDLALNDAGDCVGAVLINTSTNDMEVLHADMTLLGTGGLGDIYRNTSNPEGARGEGVAVAARAGANLKNMQYVQFHPTTLYIPGERRFLLTEALRGEGAKLRTKAGRFFATDYHPSGELAPRDVVARMILSEMDKTGDDCMYLDISHLDSDWLKSRFPTIYAHCLARGIDLTKEPMPVVPAAHYHCGGIKVDLAGRTSVPRLYAAGEVSCTGMHGANRLASTSLLEALVWGCAVASDYLASDKSASVNTESVRIPALSVSATTMASTKDVQSVLSELQAVMWDHVGATRTTDGMRVGVKKLQALEASIDRLCGDVCLDATLVGVRNAVKTGKYIAEAALAAPISVGTHHIVSDDPVSDSNSEHDGDSDSVKFFD</sequence>
<dbReference type="SUPFAM" id="SSF56425">
    <property type="entry name" value="Succinate dehydrogenase/fumarate reductase flavoprotein, catalytic domain"/>
    <property type="match status" value="1"/>
</dbReference>
<comment type="catalytic activity">
    <reaction evidence="9">
        <text>L-aspartate + O2 = iminosuccinate + H2O2</text>
        <dbReference type="Rhea" id="RHEA:25876"/>
        <dbReference type="ChEBI" id="CHEBI:15379"/>
        <dbReference type="ChEBI" id="CHEBI:16240"/>
        <dbReference type="ChEBI" id="CHEBI:29991"/>
        <dbReference type="ChEBI" id="CHEBI:77875"/>
        <dbReference type="EC" id="1.4.3.16"/>
    </reaction>
</comment>
<keyword evidence="7" id="KW-0274">FAD</keyword>
<dbReference type="Gene3D" id="1.20.58.100">
    <property type="entry name" value="Fumarate reductase/succinate dehydrogenase flavoprotein-like, C-terminal domain"/>
    <property type="match status" value="1"/>
</dbReference>
<keyword evidence="5" id="KW-0285">Flavoprotein</keyword>
<dbReference type="OrthoDB" id="71672at2759"/>
<dbReference type="eggNOG" id="KOG2403">
    <property type="taxonomic scope" value="Eukaryota"/>
</dbReference>
<dbReference type="Gene3D" id="3.50.50.60">
    <property type="entry name" value="FAD/NAD(P)-binding domain"/>
    <property type="match status" value="1"/>
</dbReference>
<feature type="domain" description="FAD-dependent oxidoreductase 2 FAD-binding" evidence="11">
    <location>
        <begin position="43"/>
        <end position="417"/>
    </location>
</feature>
<dbReference type="EMBL" id="JH767344">
    <property type="protein sequence ID" value="EQC24911.1"/>
    <property type="molecule type" value="Genomic_DNA"/>
</dbReference>
<dbReference type="InterPro" id="IPR036188">
    <property type="entry name" value="FAD/NAD-bd_sf"/>
</dbReference>
<keyword evidence="6" id="KW-0662">Pyridine nucleotide biosynthesis</keyword>
<accession>T0PRT6</accession>
<reference evidence="12 13" key="1">
    <citation type="submission" date="2012-04" db="EMBL/GenBank/DDBJ databases">
        <title>The Genome Sequence of Saprolegnia declina VS20.</title>
        <authorList>
            <consortium name="The Broad Institute Genome Sequencing Platform"/>
            <person name="Russ C."/>
            <person name="Nusbaum C."/>
            <person name="Tyler B."/>
            <person name="van West P."/>
            <person name="Dieguez-Uribeondo J."/>
            <person name="de Bruijn I."/>
            <person name="Tripathy S."/>
            <person name="Jiang R."/>
            <person name="Young S.K."/>
            <person name="Zeng Q."/>
            <person name="Gargeya S."/>
            <person name="Fitzgerald M."/>
            <person name="Haas B."/>
            <person name="Abouelleil A."/>
            <person name="Alvarado L."/>
            <person name="Arachchi H.M."/>
            <person name="Berlin A."/>
            <person name="Chapman S.B."/>
            <person name="Goldberg J."/>
            <person name="Griggs A."/>
            <person name="Gujja S."/>
            <person name="Hansen M."/>
            <person name="Howarth C."/>
            <person name="Imamovic A."/>
            <person name="Larimer J."/>
            <person name="McCowen C."/>
            <person name="Montmayeur A."/>
            <person name="Murphy C."/>
            <person name="Neiman D."/>
            <person name="Pearson M."/>
            <person name="Priest M."/>
            <person name="Roberts A."/>
            <person name="Saif S."/>
            <person name="Shea T."/>
            <person name="Sisk P."/>
            <person name="Sykes S."/>
            <person name="Wortman J."/>
            <person name="Nusbaum C."/>
            <person name="Birren B."/>
        </authorList>
    </citation>
    <scope>NUCLEOTIDE SEQUENCE [LARGE SCALE GENOMIC DNA]</scope>
    <source>
        <strain evidence="12 13">VS20</strain>
    </source>
</reference>
<dbReference type="Gene3D" id="3.90.700.10">
    <property type="entry name" value="Succinate dehydrogenase/fumarate reductase flavoprotein, catalytic domain"/>
    <property type="match status" value="1"/>
</dbReference>
<evidence type="ECO:0000256" key="3">
    <source>
        <dbReference type="ARBA" id="ARBA00008562"/>
    </source>
</evidence>
<dbReference type="SUPFAM" id="SSF51905">
    <property type="entry name" value="FAD/NAD(P)-binding domain"/>
    <property type="match status" value="1"/>
</dbReference>
<keyword evidence="13" id="KW-1185">Reference proteome</keyword>
<dbReference type="PANTHER" id="PTHR42716:SF2">
    <property type="entry name" value="L-ASPARTATE OXIDASE, CHLOROPLASTIC"/>
    <property type="match status" value="1"/>
</dbReference>
<evidence type="ECO:0000256" key="2">
    <source>
        <dbReference type="ARBA" id="ARBA00004950"/>
    </source>
</evidence>
<comment type="similarity">
    <text evidence="3">Belongs to the FAD-dependent oxidoreductase 2 family. NadB subfamily.</text>
</comment>
<comment type="pathway">
    <text evidence="2">Cofactor biosynthesis; NAD(+) biosynthesis; iminoaspartate from L-aspartate (oxidase route): step 1/1.</text>
</comment>
<dbReference type="GeneID" id="19957927"/>
<dbReference type="PRINTS" id="PR00368">
    <property type="entry name" value="FADPNR"/>
</dbReference>
<dbReference type="UniPathway" id="UPA00253">
    <property type="reaction ID" value="UER00326"/>
</dbReference>
<dbReference type="VEuPathDB" id="FungiDB:SDRG_17200"/>
<evidence type="ECO:0000259" key="11">
    <source>
        <dbReference type="Pfam" id="PF00890"/>
    </source>
</evidence>
<evidence type="ECO:0000256" key="5">
    <source>
        <dbReference type="ARBA" id="ARBA00022630"/>
    </source>
</evidence>
<dbReference type="InterPro" id="IPR027477">
    <property type="entry name" value="Succ_DH/fumarate_Rdtase_cat_sf"/>
</dbReference>
<name>T0PRT6_SAPDV</name>
<dbReference type="RefSeq" id="XP_008621661.1">
    <property type="nucleotide sequence ID" value="XM_008623439.1"/>
</dbReference>
<evidence type="ECO:0000256" key="8">
    <source>
        <dbReference type="ARBA" id="ARBA00023002"/>
    </source>
</evidence>
<dbReference type="GO" id="GO:0008734">
    <property type="term" value="F:L-aspartate oxidase activity"/>
    <property type="evidence" value="ECO:0007669"/>
    <property type="project" value="UniProtKB-EC"/>
</dbReference>
<proteinExistence type="inferred from homology"/>
<dbReference type="AlphaFoldDB" id="T0PRT6"/>
<dbReference type="STRING" id="1156394.T0PRT6"/>
<dbReference type="InterPro" id="IPR003953">
    <property type="entry name" value="FAD-dep_OxRdtase_2_FAD-bd"/>
</dbReference>
<feature type="compositionally biased region" description="Basic and acidic residues" evidence="10">
    <location>
        <begin position="553"/>
        <end position="567"/>
    </location>
</feature>
<evidence type="ECO:0000256" key="10">
    <source>
        <dbReference type="SAM" id="MobiDB-lite"/>
    </source>
</evidence>
<dbReference type="PANTHER" id="PTHR42716">
    <property type="entry name" value="L-ASPARTATE OXIDASE"/>
    <property type="match status" value="1"/>
</dbReference>